<dbReference type="Proteomes" id="UP000326779">
    <property type="component" value="Chromosome"/>
</dbReference>
<sequence>MRRISAMVLVVVTVFLLIGGIIFITTDRQTASADIKPHHATAAAEKTERVLKRNLAAVNAGDVNAYLQTIVPAQRAKTKAAVQQGLTKRQATVKLRSFTVQKQEKQQLVAKIDELQQTRGQTGQQVLEANVEFVQQQGVWYIKKMVVYNAVKNG</sequence>
<evidence type="ECO:0000313" key="2">
    <source>
        <dbReference type="EMBL" id="MEE6716656.1"/>
    </source>
</evidence>
<accession>A0A510TTQ7</accession>
<dbReference type="RefSeq" id="WP_146994225.1">
    <property type="nucleotide sequence ID" value="NZ_BJTX01000015.1"/>
</dbReference>
<dbReference type="KEGG" id="lhb:D1010_01455"/>
<proteinExistence type="predicted"/>
<dbReference type="AlphaFoldDB" id="A0A510TTQ7"/>
<dbReference type="GeneID" id="78511014"/>
<keyword evidence="1" id="KW-1133">Transmembrane helix</keyword>
<evidence type="ECO:0000313" key="5">
    <source>
        <dbReference type="Proteomes" id="UP001330016"/>
    </source>
</evidence>
<evidence type="ECO:0000313" key="3">
    <source>
        <dbReference type="EMBL" id="QFR22219.1"/>
    </source>
</evidence>
<reference evidence="3 4" key="1">
    <citation type="submission" date="2019-10" db="EMBL/GenBank/DDBJ databases">
        <title>The completed genome of Lactobacillus harbinensis M1.</title>
        <authorList>
            <person name="Zheng Y."/>
        </authorList>
    </citation>
    <scope>NUCLEOTIDE SEQUENCE [LARGE SCALE GENOMIC DNA]</scope>
    <source>
        <strain evidence="3 4">M1</strain>
    </source>
</reference>
<evidence type="ECO:0000313" key="4">
    <source>
        <dbReference type="Proteomes" id="UP000326779"/>
    </source>
</evidence>
<organism evidence="3 4">
    <name type="scientific">Schleiferilactobacillus harbinensis</name>
    <dbReference type="NCBI Taxonomy" id="304207"/>
    <lineage>
        <taxon>Bacteria</taxon>
        <taxon>Bacillati</taxon>
        <taxon>Bacillota</taxon>
        <taxon>Bacilli</taxon>
        <taxon>Lactobacillales</taxon>
        <taxon>Lactobacillaceae</taxon>
        <taxon>Schleiferilactobacillus</taxon>
    </lineage>
</organism>
<reference evidence="2 5" key="2">
    <citation type="submission" date="2023-02" db="EMBL/GenBank/DDBJ databases">
        <title>The predominant lactic acid bacteria and yeasts involved in the spontaneous fermentation of millet during the production of the traditional porridge Hausa koko in Ghana.</title>
        <authorList>
            <person name="Atter A."/>
            <person name="Diaz M."/>
        </authorList>
    </citation>
    <scope>NUCLEOTIDE SEQUENCE [LARGE SCALE GENOMIC DNA]</scope>
    <source>
        <strain evidence="2 5">FI11640</strain>
    </source>
</reference>
<protein>
    <submittedName>
        <fullName evidence="3">Uncharacterized protein</fullName>
    </submittedName>
</protein>
<evidence type="ECO:0000256" key="1">
    <source>
        <dbReference type="SAM" id="Phobius"/>
    </source>
</evidence>
<keyword evidence="1" id="KW-0472">Membrane</keyword>
<dbReference type="EMBL" id="JAQSGK010000042">
    <property type="protein sequence ID" value="MEE6716656.1"/>
    <property type="molecule type" value="Genomic_DNA"/>
</dbReference>
<keyword evidence="1" id="KW-0812">Transmembrane</keyword>
<keyword evidence="5" id="KW-1185">Reference proteome</keyword>
<gene>
    <name evidence="3" type="ORF">D1010_01455</name>
    <name evidence="2" type="ORF">PS435_12410</name>
</gene>
<dbReference type="EMBL" id="CP045143">
    <property type="protein sequence ID" value="QFR22219.1"/>
    <property type="molecule type" value="Genomic_DNA"/>
</dbReference>
<dbReference type="Proteomes" id="UP001330016">
    <property type="component" value="Unassembled WGS sequence"/>
</dbReference>
<name>A0A510TTQ7_9LACO</name>
<feature type="transmembrane region" description="Helical" evidence="1">
    <location>
        <begin position="6"/>
        <end position="26"/>
    </location>
</feature>